<evidence type="ECO:0000313" key="3">
    <source>
        <dbReference type="Proteomes" id="UP001431783"/>
    </source>
</evidence>
<dbReference type="EMBL" id="JARQZJ010000127">
    <property type="protein sequence ID" value="KAK9891020.1"/>
    <property type="molecule type" value="Genomic_DNA"/>
</dbReference>
<protein>
    <recommendedName>
        <fullName evidence="4">Acyltransferase 3 domain-containing protein</fullName>
    </recommendedName>
</protein>
<organism evidence="2 3">
    <name type="scientific">Henosepilachna vigintioctopunctata</name>
    <dbReference type="NCBI Taxonomy" id="420089"/>
    <lineage>
        <taxon>Eukaryota</taxon>
        <taxon>Metazoa</taxon>
        <taxon>Ecdysozoa</taxon>
        <taxon>Arthropoda</taxon>
        <taxon>Hexapoda</taxon>
        <taxon>Insecta</taxon>
        <taxon>Pterygota</taxon>
        <taxon>Neoptera</taxon>
        <taxon>Endopterygota</taxon>
        <taxon>Coleoptera</taxon>
        <taxon>Polyphaga</taxon>
        <taxon>Cucujiformia</taxon>
        <taxon>Coccinelloidea</taxon>
        <taxon>Coccinellidae</taxon>
        <taxon>Epilachninae</taxon>
        <taxon>Epilachnini</taxon>
        <taxon>Henosepilachna</taxon>
    </lineage>
</organism>
<evidence type="ECO:0008006" key="4">
    <source>
        <dbReference type="Google" id="ProtNLM"/>
    </source>
</evidence>
<comment type="caution">
    <text evidence="2">The sequence shown here is derived from an EMBL/GenBank/DDBJ whole genome shotgun (WGS) entry which is preliminary data.</text>
</comment>
<accession>A0AAW1VFH6</accession>
<reference evidence="2 3" key="1">
    <citation type="submission" date="2023-03" db="EMBL/GenBank/DDBJ databases">
        <title>Genome insight into feeding habits of ladybird beetles.</title>
        <authorList>
            <person name="Li H.-S."/>
            <person name="Huang Y.-H."/>
            <person name="Pang H."/>
        </authorList>
    </citation>
    <scope>NUCLEOTIDE SEQUENCE [LARGE SCALE GENOMIC DNA]</scope>
    <source>
        <strain evidence="2">SYSU_2023b</strain>
        <tissue evidence="2">Whole body</tissue>
    </source>
</reference>
<feature type="transmembrane region" description="Helical" evidence="1">
    <location>
        <begin position="28"/>
        <end position="52"/>
    </location>
</feature>
<proteinExistence type="predicted"/>
<sequence length="121" mass="14289">MLLSKNIITRMFIDVLGYIKKFLQWKPLVFLGNITFCVYMFHLAVISSSLMLITEMVTISNTYFWTSLIRDIVFPFIIGVVMFMMVEYPCTQLQKMFLPQVKMMKHQSKERTNDVGDSKRK</sequence>
<keyword evidence="1" id="KW-0812">Transmembrane</keyword>
<evidence type="ECO:0000256" key="1">
    <source>
        <dbReference type="SAM" id="Phobius"/>
    </source>
</evidence>
<keyword evidence="3" id="KW-1185">Reference proteome</keyword>
<dbReference type="AlphaFoldDB" id="A0AAW1VFH6"/>
<feature type="transmembrane region" description="Helical" evidence="1">
    <location>
        <begin position="72"/>
        <end position="90"/>
    </location>
</feature>
<dbReference type="InterPro" id="IPR052728">
    <property type="entry name" value="O2_lipid_transport_reg"/>
</dbReference>
<evidence type="ECO:0000313" key="2">
    <source>
        <dbReference type="EMBL" id="KAK9891020.1"/>
    </source>
</evidence>
<keyword evidence="1" id="KW-0472">Membrane</keyword>
<keyword evidence="1" id="KW-1133">Transmembrane helix</keyword>
<name>A0AAW1VFH6_9CUCU</name>
<dbReference type="PANTHER" id="PTHR11161:SF72">
    <property type="entry name" value="FI21449P1"/>
    <property type="match status" value="1"/>
</dbReference>
<gene>
    <name evidence="2" type="ORF">WA026_013353</name>
</gene>
<dbReference type="Proteomes" id="UP001431783">
    <property type="component" value="Unassembled WGS sequence"/>
</dbReference>
<dbReference type="PANTHER" id="PTHR11161">
    <property type="entry name" value="O-ACYLTRANSFERASE"/>
    <property type="match status" value="1"/>
</dbReference>